<protein>
    <submittedName>
        <fullName evidence="1">Uncharacterized protein</fullName>
    </submittedName>
</protein>
<sequence length="122" mass="13335">MDMNFPHDSVHLAQGVPINLRALDMDILRALACAPVVSRSDHPPMVKNAGDSVGVLAAWLAGRIRADQVVRGSFNPHFADALNRFTPSEQHGQNDVYHCASVNRKADWLHPGHAQSCSNQAF</sequence>
<accession>A0A7V8RAQ3</accession>
<gene>
    <name evidence="1" type="ORF">FG486_01450</name>
</gene>
<comment type="caution">
    <text evidence="1">The sequence shown here is derived from an EMBL/GenBank/DDBJ whole genome shotgun (WGS) entry which is preliminary data.</text>
</comment>
<keyword evidence="2" id="KW-1185">Reference proteome</keyword>
<dbReference type="EMBL" id="VDES01000001">
    <property type="protein sequence ID" value="MBA1372988.1"/>
    <property type="molecule type" value="Genomic_DNA"/>
</dbReference>
<dbReference type="Proteomes" id="UP000589292">
    <property type="component" value="Unassembled WGS sequence"/>
</dbReference>
<reference evidence="1 2" key="1">
    <citation type="journal article" date="1994" name="Int. J. Syst. Bacteriol.">
        <title>Phylogenetic positions of novel aerobic, bacteriochlorophyll a-containing bacteria and description of Roseococcus thiosulfatophilus gen. nov., sp. nov., Erythromicrobium ramosum gen. nov., sp. nov., and Erythrobacter litoralis sp. nov.</title>
        <authorList>
            <person name="Yurkov V."/>
            <person name="Stackebrandt E."/>
            <person name="Holmes A."/>
            <person name="Fuerst J.A."/>
            <person name="Hugenholtz P."/>
            <person name="Golecki J."/>
            <person name="Gad'on N."/>
            <person name="Gorlenko V.M."/>
            <person name="Kompantseva E.I."/>
            <person name="Drews G."/>
        </authorList>
    </citation>
    <scope>NUCLEOTIDE SEQUENCE [LARGE SCALE GENOMIC DNA]</scope>
    <source>
        <strain evidence="1 2">KR-99</strain>
    </source>
</reference>
<dbReference type="AlphaFoldDB" id="A0A7V8RAQ3"/>
<dbReference type="RefSeq" id="WP_181266159.1">
    <property type="nucleotide sequence ID" value="NZ_BAAAGB010000002.1"/>
</dbReference>
<evidence type="ECO:0000313" key="2">
    <source>
        <dbReference type="Proteomes" id="UP000589292"/>
    </source>
</evidence>
<organism evidence="1 2">
    <name type="scientific">Sphingomonas ursincola</name>
    <dbReference type="NCBI Taxonomy" id="56361"/>
    <lineage>
        <taxon>Bacteria</taxon>
        <taxon>Pseudomonadati</taxon>
        <taxon>Pseudomonadota</taxon>
        <taxon>Alphaproteobacteria</taxon>
        <taxon>Sphingomonadales</taxon>
        <taxon>Sphingomonadaceae</taxon>
        <taxon>Sphingomonas</taxon>
    </lineage>
</organism>
<proteinExistence type="predicted"/>
<evidence type="ECO:0000313" key="1">
    <source>
        <dbReference type="EMBL" id="MBA1372988.1"/>
    </source>
</evidence>
<name>A0A7V8RAQ3_9SPHN</name>